<evidence type="ECO:0000259" key="1">
    <source>
        <dbReference type="PROSITE" id="PS51186"/>
    </source>
</evidence>
<dbReference type="PROSITE" id="PS51186">
    <property type="entry name" value="GNAT"/>
    <property type="match status" value="1"/>
</dbReference>
<name>A0A941F419_9BACT</name>
<dbReference type="RefSeq" id="WP_212189542.1">
    <property type="nucleotide sequence ID" value="NZ_JAGTAR010000010.1"/>
</dbReference>
<dbReference type="InterPro" id="IPR000182">
    <property type="entry name" value="GNAT_dom"/>
</dbReference>
<dbReference type="GO" id="GO:0016747">
    <property type="term" value="F:acyltransferase activity, transferring groups other than amino-acyl groups"/>
    <property type="evidence" value="ECO:0007669"/>
    <property type="project" value="InterPro"/>
</dbReference>
<dbReference type="AlphaFoldDB" id="A0A941F419"/>
<sequence>MLEFEKYTSNTDFNAISREEYVDFLHTHLGQYGDPKADINKCLDYAFSTEKGEGGFGLAAFYQGQLVGALVMNHTGMSGYIPDNILVYVTVDASYRGKGFGQQIIEKAFSLCKGDIKLHVEYDNPAKRLYERIGFQSKYAEMRYTHKSNN</sequence>
<accession>A0A941F419</accession>
<comment type="caution">
    <text evidence="2">The sequence shown here is derived from an EMBL/GenBank/DDBJ whole genome shotgun (WGS) entry which is preliminary data.</text>
</comment>
<dbReference type="InterPro" id="IPR016181">
    <property type="entry name" value="Acyl_CoA_acyltransferase"/>
</dbReference>
<feature type="domain" description="N-acetyltransferase" evidence="1">
    <location>
        <begin position="11"/>
        <end position="150"/>
    </location>
</feature>
<dbReference type="Proteomes" id="UP000679220">
    <property type="component" value="Unassembled WGS sequence"/>
</dbReference>
<dbReference type="Pfam" id="PF00583">
    <property type="entry name" value="Acetyltransf_1"/>
    <property type="match status" value="1"/>
</dbReference>
<proteinExistence type="predicted"/>
<reference evidence="2" key="1">
    <citation type="journal article" date="2018" name="Int. J. Syst. Evol. Microbiol.">
        <title>Carboxylicivirga sediminis sp. nov., isolated from coastal sediment.</title>
        <authorList>
            <person name="Wang F.Q."/>
            <person name="Ren L.H."/>
            <person name="Zou R.J."/>
            <person name="Sun Y.Z."/>
            <person name="Liu X.J."/>
            <person name="Jiang F."/>
            <person name="Liu L.J."/>
        </authorList>
    </citation>
    <scope>NUCLEOTIDE SEQUENCE</scope>
    <source>
        <strain evidence="2">JR1</strain>
    </source>
</reference>
<evidence type="ECO:0000313" key="3">
    <source>
        <dbReference type="Proteomes" id="UP000679220"/>
    </source>
</evidence>
<organism evidence="2 3">
    <name type="scientific">Carboxylicivirga sediminis</name>
    <dbReference type="NCBI Taxonomy" id="2006564"/>
    <lineage>
        <taxon>Bacteria</taxon>
        <taxon>Pseudomonadati</taxon>
        <taxon>Bacteroidota</taxon>
        <taxon>Bacteroidia</taxon>
        <taxon>Marinilabiliales</taxon>
        <taxon>Marinilabiliaceae</taxon>
        <taxon>Carboxylicivirga</taxon>
    </lineage>
</organism>
<dbReference type="CDD" id="cd04301">
    <property type="entry name" value="NAT_SF"/>
    <property type="match status" value="1"/>
</dbReference>
<evidence type="ECO:0000313" key="2">
    <source>
        <dbReference type="EMBL" id="MBR8535568.1"/>
    </source>
</evidence>
<dbReference type="EMBL" id="JAGTAR010000010">
    <property type="protein sequence ID" value="MBR8535568.1"/>
    <property type="molecule type" value="Genomic_DNA"/>
</dbReference>
<keyword evidence="3" id="KW-1185">Reference proteome</keyword>
<gene>
    <name evidence="2" type="ORF">KDU71_08355</name>
</gene>
<dbReference type="SUPFAM" id="SSF55729">
    <property type="entry name" value="Acyl-CoA N-acyltransferases (Nat)"/>
    <property type="match status" value="1"/>
</dbReference>
<dbReference type="Gene3D" id="3.40.630.30">
    <property type="match status" value="1"/>
</dbReference>
<reference evidence="2" key="2">
    <citation type="submission" date="2021-04" db="EMBL/GenBank/DDBJ databases">
        <authorList>
            <person name="Zhang T."/>
            <person name="Zhang Y."/>
            <person name="Lu D."/>
            <person name="Zuo D."/>
            <person name="Du Z."/>
        </authorList>
    </citation>
    <scope>NUCLEOTIDE SEQUENCE</scope>
    <source>
        <strain evidence="2">JR1</strain>
    </source>
</reference>
<protein>
    <submittedName>
        <fullName evidence="2">GNAT family N-acetyltransferase</fullName>
    </submittedName>
</protein>